<dbReference type="PANTHER" id="PTHR38420">
    <property type="entry name" value="AP-4-A PHOSPHORYLASE II"/>
    <property type="match status" value="1"/>
</dbReference>
<dbReference type="PANTHER" id="PTHR38420:SF1">
    <property type="entry name" value="PUTATIVE (AFU_ORTHOLOGUE AFUA_5G14690)-RELATED"/>
    <property type="match status" value="1"/>
</dbReference>
<feature type="domain" description="ATP adenylyltransferase C-terminal" evidence="1">
    <location>
        <begin position="177"/>
        <end position="283"/>
    </location>
</feature>
<dbReference type="EMBL" id="CP069026">
    <property type="protein sequence ID" value="QRC93940.1"/>
    <property type="molecule type" value="Genomic_DNA"/>
</dbReference>
<dbReference type="Pfam" id="PF19327">
    <property type="entry name" value="Ap4A_phos_N"/>
    <property type="match status" value="1"/>
</dbReference>
<keyword evidence="4" id="KW-1185">Reference proteome</keyword>
<evidence type="ECO:0000259" key="1">
    <source>
        <dbReference type="Pfam" id="PF09830"/>
    </source>
</evidence>
<dbReference type="OrthoDB" id="10267950at2759"/>
<gene>
    <name evidence="3" type="ORF">JI435_155660</name>
</gene>
<dbReference type="OMA" id="GSDMFCP"/>
<sequence length="284" mass="31919">METLTDGQVITLFDQLVSEGVIVYGPHTKHLVDAENYPIEFRICPALMKKPHTVGASNPTFNHTSKWGPGSDMFIPDLRLIICQINSTHDLALNLFCVDRPQLLMVTSDSYRRQHEPLDARDFAAMLHVLRRLEGWYFIFNCGEKGGCSRVHKHVQGLRGPPHAFEKLVQTSDGREEVPFKFFLKRFEKGFKAMEVAELLSAYNDMLARCKETLEVGDGELCPHNLVLWDDSIVVIPRRAGMWNGASANTGGMMGSVWVPEVAEVDKWLQLGPANVLRELGTPS</sequence>
<dbReference type="GO" id="GO:0003877">
    <property type="term" value="F:ATP:ADP adenylyltransferase activity"/>
    <property type="evidence" value="ECO:0007669"/>
    <property type="project" value="InterPro"/>
</dbReference>
<dbReference type="Proteomes" id="UP000663193">
    <property type="component" value="Chromosome 4"/>
</dbReference>
<dbReference type="InterPro" id="IPR019200">
    <property type="entry name" value="ATP_adenylylTrfase_C"/>
</dbReference>
<dbReference type="KEGG" id="pno:SNOG_15566"/>
<evidence type="ECO:0000313" key="3">
    <source>
        <dbReference type="EMBL" id="QRC93940.1"/>
    </source>
</evidence>
<dbReference type="RefSeq" id="XP_001805712.1">
    <property type="nucleotide sequence ID" value="XM_001805660.1"/>
</dbReference>
<dbReference type="InterPro" id="IPR043171">
    <property type="entry name" value="Ap4A_phos1/2-like"/>
</dbReference>
<dbReference type="GO" id="GO:0005524">
    <property type="term" value="F:ATP binding"/>
    <property type="evidence" value="ECO:0007669"/>
    <property type="project" value="InterPro"/>
</dbReference>
<proteinExistence type="predicted"/>
<dbReference type="SUPFAM" id="SSF54197">
    <property type="entry name" value="HIT-like"/>
    <property type="match status" value="1"/>
</dbReference>
<dbReference type="InterPro" id="IPR009163">
    <property type="entry name" value="Ap4A_phos1/2"/>
</dbReference>
<dbReference type="InterPro" id="IPR045759">
    <property type="entry name" value="Ap4A_phos1/2_N"/>
</dbReference>
<dbReference type="GO" id="GO:0009117">
    <property type="term" value="P:nucleotide metabolic process"/>
    <property type="evidence" value="ECO:0007669"/>
    <property type="project" value="InterPro"/>
</dbReference>
<evidence type="ECO:0000313" key="4">
    <source>
        <dbReference type="Proteomes" id="UP000663193"/>
    </source>
</evidence>
<dbReference type="InterPro" id="IPR036265">
    <property type="entry name" value="HIT-like_sf"/>
</dbReference>
<dbReference type="Gene3D" id="3.30.428.70">
    <property type="match status" value="1"/>
</dbReference>
<organism evidence="3 4">
    <name type="scientific">Phaeosphaeria nodorum (strain SN15 / ATCC MYA-4574 / FGSC 10173)</name>
    <name type="common">Glume blotch fungus</name>
    <name type="synonym">Parastagonospora nodorum</name>
    <dbReference type="NCBI Taxonomy" id="321614"/>
    <lineage>
        <taxon>Eukaryota</taxon>
        <taxon>Fungi</taxon>
        <taxon>Dikarya</taxon>
        <taxon>Ascomycota</taxon>
        <taxon>Pezizomycotina</taxon>
        <taxon>Dothideomycetes</taxon>
        <taxon>Pleosporomycetidae</taxon>
        <taxon>Pleosporales</taxon>
        <taxon>Pleosporineae</taxon>
        <taxon>Phaeosphaeriaceae</taxon>
        <taxon>Parastagonospora</taxon>
    </lineage>
</organism>
<name>A0A7U2EVN2_PHANO</name>
<accession>A0A7U2EVN2</accession>
<protein>
    <submittedName>
        <fullName evidence="3">Uncharacterized protein</fullName>
    </submittedName>
</protein>
<dbReference type="AlphaFoldDB" id="A0A7U2EVN2"/>
<dbReference type="VEuPathDB" id="FungiDB:JI435_155660"/>
<evidence type="ECO:0000259" key="2">
    <source>
        <dbReference type="Pfam" id="PF19327"/>
    </source>
</evidence>
<feature type="domain" description="Ap4A phosphorylase 1/2 N-terminal" evidence="2">
    <location>
        <begin position="68"/>
        <end position="157"/>
    </location>
</feature>
<dbReference type="Pfam" id="PF09830">
    <property type="entry name" value="ATP_transf"/>
    <property type="match status" value="1"/>
</dbReference>
<reference evidence="4" key="1">
    <citation type="journal article" date="2021" name="BMC Genomics">
        <title>Chromosome-level genome assembly and manually-curated proteome of model necrotroph Parastagonospora nodorum Sn15 reveals a genome-wide trove of candidate effector homologs, and redundancy of virulence-related functions within an accessory chromosome.</title>
        <authorList>
            <person name="Bertazzoni S."/>
            <person name="Jones D.A.B."/>
            <person name="Phan H.T."/>
            <person name="Tan K.-C."/>
            <person name="Hane J.K."/>
        </authorList>
    </citation>
    <scope>NUCLEOTIDE SEQUENCE [LARGE SCALE GENOMIC DNA]</scope>
    <source>
        <strain evidence="4">SN15 / ATCC MYA-4574 / FGSC 10173)</strain>
    </source>
</reference>